<dbReference type="GO" id="GO:0075509">
    <property type="term" value="P:endocytosis involved in viral entry into host cell"/>
    <property type="evidence" value="ECO:0007669"/>
    <property type="project" value="UniProtKB-KW"/>
</dbReference>
<feature type="compositionally biased region" description="Polar residues" evidence="21">
    <location>
        <begin position="270"/>
        <end position="281"/>
    </location>
</feature>
<dbReference type="GO" id="GO:0003677">
    <property type="term" value="F:DNA binding"/>
    <property type="evidence" value="ECO:0007669"/>
    <property type="project" value="UniProtKB-KW"/>
</dbReference>
<evidence type="ECO:0000256" key="13">
    <source>
        <dbReference type="ARBA" id="ARBA00022890"/>
    </source>
</evidence>
<evidence type="ECO:0000256" key="4">
    <source>
        <dbReference type="ARBA" id="ARBA00018091"/>
    </source>
</evidence>
<keyword evidence="14" id="KW-0426">Late protein</keyword>
<evidence type="ECO:0000256" key="2">
    <source>
        <dbReference type="ARBA" id="ARBA00004328"/>
    </source>
</evidence>
<dbReference type="Proteomes" id="UP001183690">
    <property type="component" value="Segment"/>
</dbReference>
<feature type="region of interest" description="Disordered" evidence="21">
    <location>
        <begin position="270"/>
        <end position="294"/>
    </location>
</feature>
<reference evidence="22" key="1">
    <citation type="submission" date="2021-11" db="EMBL/GenBank/DDBJ databases">
        <authorList>
            <person name="Yan T."/>
            <person name="Sun Y."/>
            <person name="Zhang S."/>
        </authorList>
    </citation>
    <scope>NUCLEOTIDE SEQUENCE</scope>
    <source>
        <strain evidence="22">GyH1-SDAU-3</strain>
    </source>
</reference>
<evidence type="ECO:0000313" key="22">
    <source>
        <dbReference type="EMBL" id="UYW60692.1"/>
    </source>
</evidence>
<keyword evidence="11" id="KW-1161">Viral attachment to host cell</keyword>
<evidence type="ECO:0000256" key="9">
    <source>
        <dbReference type="ARBA" id="ARBA00022581"/>
    </source>
</evidence>
<keyword evidence="15" id="KW-0238">DNA-binding</keyword>
<keyword evidence="13" id="KW-1164">Virus endocytosis by host</keyword>
<keyword evidence="10" id="KW-1162">Viral penetration into host cytoplasm</keyword>
<evidence type="ECO:0000256" key="17">
    <source>
        <dbReference type="ARBA" id="ARBA00025551"/>
    </source>
</evidence>
<evidence type="ECO:0000256" key="15">
    <source>
        <dbReference type="ARBA" id="ARBA00023125"/>
    </source>
</evidence>
<evidence type="ECO:0000256" key="3">
    <source>
        <dbReference type="ARBA" id="ARBA00010628"/>
    </source>
</evidence>
<comment type="subcellular location">
    <subcellularLocation>
        <location evidence="1">Host nucleus</location>
    </subcellularLocation>
    <subcellularLocation>
        <location evidence="2">Virion</location>
    </subcellularLocation>
</comment>
<evidence type="ECO:0000256" key="8">
    <source>
        <dbReference type="ARBA" id="ARBA00022562"/>
    </source>
</evidence>
<evidence type="ECO:0000256" key="6">
    <source>
        <dbReference type="ARBA" id="ARBA00022524"/>
    </source>
</evidence>
<evidence type="ECO:0000256" key="21">
    <source>
        <dbReference type="SAM" id="MobiDB-lite"/>
    </source>
</evidence>
<sequence length="463" mass="53067">MARRFRRHRGKFGYYRRGRWHWRHRLRRRRYSRRRKLRYARRRPSARSVKRKIFNPHPGSYLVRLPNPYNAINLYFQGLVFIPRATSYLPDTTKGKNVTTTNVALINVNLKEFFWATLPLDARSKIGGPNPFPQHIQGCDWAGIATTHKGCWPYSTQMSSSRQPGAWPSEWWRWALLLMHPRSNVRFFGSPKLMTLPQIGQFLGGWQLFTHRFTKFRVLATKSRESFSPVASLLVQDNYFARREGAGPPISGQPPMCTMQRLTRDYTGTESNAPANETTIPSMPPDPPQYPAQTGCSTAVDPGEYLLAGLTRTAVSCWYSRSTYPSFATLSALGAPWSFPAGQKSISKTSFNKHVIRGMGDPQGKKWLTLVPKEQEWINSDSMTKSELDTDIATLYLAQGTSRANSYKFNTFHEVMVQDPMNVAPWAVVKVSSVWTLGNNRRPYPWDVNWYNEFTAEGRVPAD</sequence>
<dbReference type="GO" id="GO:0043657">
    <property type="term" value="C:host cell"/>
    <property type="evidence" value="ECO:0007669"/>
    <property type="project" value="GOC"/>
</dbReference>
<keyword evidence="16" id="KW-1160">Virus entry into host cell</keyword>
<evidence type="ECO:0000256" key="16">
    <source>
        <dbReference type="ARBA" id="ARBA00023296"/>
    </source>
</evidence>
<accession>A0A9E7V3Q0</accession>
<keyword evidence="6" id="KW-1163">Viral penetration into host nucleus</keyword>
<dbReference type="InterPro" id="IPR007291">
    <property type="entry name" value="Capsid_protein"/>
</dbReference>
<dbReference type="GO" id="GO:0039615">
    <property type="term" value="C:T=1 icosahedral viral capsid"/>
    <property type="evidence" value="ECO:0007669"/>
    <property type="project" value="UniProtKB-KW"/>
</dbReference>
<dbReference type="GO" id="GO:0019062">
    <property type="term" value="P:virion attachment to host cell"/>
    <property type="evidence" value="ECO:0007669"/>
    <property type="project" value="UniProtKB-KW"/>
</dbReference>
<dbReference type="Pfam" id="PF04162">
    <property type="entry name" value="Gyro_capsid"/>
    <property type="match status" value="1"/>
</dbReference>
<evidence type="ECO:0000256" key="19">
    <source>
        <dbReference type="ARBA" id="ARBA00031336"/>
    </source>
</evidence>
<dbReference type="EMBL" id="OL448985">
    <property type="protein sequence ID" value="UYW60692.1"/>
    <property type="molecule type" value="Genomic_DNA"/>
</dbReference>
<evidence type="ECO:0000256" key="11">
    <source>
        <dbReference type="ARBA" id="ARBA00022804"/>
    </source>
</evidence>
<name>A0A9E7V3Q0_9VIRU</name>
<evidence type="ECO:0000256" key="5">
    <source>
        <dbReference type="ARBA" id="ARBA00022431"/>
    </source>
</evidence>
<evidence type="ECO:0000256" key="1">
    <source>
        <dbReference type="ARBA" id="ARBA00004147"/>
    </source>
</evidence>
<evidence type="ECO:0000256" key="12">
    <source>
        <dbReference type="ARBA" id="ARBA00022844"/>
    </source>
</evidence>
<proteinExistence type="inferred from homology"/>
<reference evidence="22" key="2">
    <citation type="journal article" date="2022" name="BMC Vet. Res.">
        <title>Long read sequencing revealed proventricular virome of broiler chicken with transmission viral proventriculitis.</title>
        <authorList>
            <person name="Yan T."/>
            <person name="Li G."/>
            <person name="Zhou D."/>
            <person name="Hu L."/>
            <person name="Hao X."/>
            <person name="Li R."/>
            <person name="Wang G."/>
            <person name="Cheng Z."/>
        </authorList>
    </citation>
    <scope>NUCLEOTIDE SEQUENCE</scope>
    <source>
        <strain evidence="22">GyH1-SDAU-3</strain>
    </source>
</reference>
<keyword evidence="12" id="KW-0946">Virion</keyword>
<comment type="similarity">
    <text evidence="3">Belongs to the gyrovirus capsid protein family.</text>
</comment>
<protein>
    <recommendedName>
        <fullName evidence="4">Capsid protein</fullName>
    </recommendedName>
    <alternativeName>
        <fullName evidence="18">CA1</fullName>
    </alternativeName>
    <alternativeName>
        <fullName evidence="19">Coat protein</fullName>
    </alternativeName>
</protein>
<keyword evidence="8" id="KW-1048">Host nucleus</keyword>
<evidence type="ECO:0000256" key="20">
    <source>
        <dbReference type="ARBA" id="ARBA00046371"/>
    </source>
</evidence>
<comment type="subunit">
    <text evidence="20">Homomultimer. Interacts with Rep; this interaction relocates Rep into the nucleus.</text>
</comment>
<keyword evidence="7" id="KW-0167">Capsid protein</keyword>
<dbReference type="GO" id="GO:0042025">
    <property type="term" value="C:host cell nucleus"/>
    <property type="evidence" value="ECO:0007669"/>
    <property type="project" value="UniProtKB-SubCell"/>
</dbReference>
<keyword evidence="9" id="KW-0945">Host-virus interaction</keyword>
<keyword evidence="5" id="KW-1140">T=1 icosahedral capsid protein</keyword>
<evidence type="ECO:0000256" key="7">
    <source>
        <dbReference type="ARBA" id="ARBA00022561"/>
    </source>
</evidence>
<evidence type="ECO:0000256" key="14">
    <source>
        <dbReference type="ARBA" id="ARBA00022921"/>
    </source>
</evidence>
<organism evidence="22">
    <name type="scientific">Gyrovirus homsa1</name>
    <dbReference type="NCBI Taxonomy" id="2844802"/>
    <lineage>
        <taxon>Viruses</taxon>
        <taxon>Monodnaviria</taxon>
        <taxon>Shotokuvirae</taxon>
        <taxon>Commensaviricota</taxon>
        <taxon>Cardeaviricetes</taxon>
        <taxon>Sanitavirales</taxon>
        <taxon>Anelloviridae</taxon>
        <taxon>Gyrovirus</taxon>
    </lineage>
</organism>
<dbReference type="GO" id="GO:0075732">
    <property type="term" value="P:viral penetration into host nucleus"/>
    <property type="evidence" value="ECO:0007669"/>
    <property type="project" value="UniProtKB-KW"/>
</dbReference>
<comment type="function">
    <text evidence="17">Self-assembles to form the virion icosahedral capsid with a T=1 symmetry. This very small capsid (25 nm in diameter) allows the virus to be very stable in the environment and resistant to some disinfectants, including detergents. Essential for the initial attachment to host receptors. After attachment, the virus is endocytosed and traffics to the nucleus. The capsid protein binds and transports the viral genome and Rep across the nuclear envelope.</text>
</comment>
<evidence type="ECO:0000256" key="10">
    <source>
        <dbReference type="ARBA" id="ARBA00022595"/>
    </source>
</evidence>
<evidence type="ECO:0000256" key="18">
    <source>
        <dbReference type="ARBA" id="ARBA00030635"/>
    </source>
</evidence>